<dbReference type="EMBL" id="CACVAZ010000097">
    <property type="protein sequence ID" value="CAA6815072.1"/>
    <property type="molecule type" value="Genomic_DNA"/>
</dbReference>
<dbReference type="GO" id="GO:0003676">
    <property type="term" value="F:nucleic acid binding"/>
    <property type="evidence" value="ECO:0007669"/>
    <property type="project" value="InterPro"/>
</dbReference>
<dbReference type="InterPro" id="IPR010718">
    <property type="entry name" value="DUF1294"/>
</dbReference>
<dbReference type="CDD" id="cd04458">
    <property type="entry name" value="CSP_CDS"/>
    <property type="match status" value="1"/>
</dbReference>
<evidence type="ECO:0000313" key="3">
    <source>
        <dbReference type="EMBL" id="CAA6815072.1"/>
    </source>
</evidence>
<accession>A0A6S6THY5</accession>
<dbReference type="InterPro" id="IPR012340">
    <property type="entry name" value="NA-bd_OB-fold"/>
</dbReference>
<organism evidence="3">
    <name type="scientific">uncultured Sulfurovum sp</name>
    <dbReference type="NCBI Taxonomy" id="269237"/>
    <lineage>
        <taxon>Bacteria</taxon>
        <taxon>Pseudomonadati</taxon>
        <taxon>Campylobacterota</taxon>
        <taxon>Epsilonproteobacteria</taxon>
        <taxon>Campylobacterales</taxon>
        <taxon>Sulfurovaceae</taxon>
        <taxon>Sulfurovum</taxon>
        <taxon>environmental samples</taxon>
    </lineage>
</organism>
<dbReference type="Pfam" id="PF06961">
    <property type="entry name" value="DUF1294"/>
    <property type="match status" value="1"/>
</dbReference>
<keyword evidence="1" id="KW-0812">Transmembrane</keyword>
<dbReference type="InterPro" id="IPR011129">
    <property type="entry name" value="CSD"/>
</dbReference>
<evidence type="ECO:0000259" key="2">
    <source>
        <dbReference type="PROSITE" id="PS51857"/>
    </source>
</evidence>
<reference evidence="3" key="1">
    <citation type="submission" date="2020-01" db="EMBL/GenBank/DDBJ databases">
        <authorList>
            <person name="Meier V. D."/>
            <person name="Meier V D."/>
        </authorList>
    </citation>
    <scope>NUCLEOTIDE SEQUENCE</scope>
    <source>
        <strain evidence="3">HLG_WM_MAG_02</strain>
    </source>
</reference>
<sequence length="178" mass="19848">MLGYVIHFNEEKGYGFIGSDTYEENIFVHITQVKNASELSPGQAVEFSIEKTKKGLAAINVQAGKKQQSPYLIFGLSSFLITLAILAYASQQVQILVAYLLSINISTFMLYGYDKLIASGKKLRVPEVNLQALALLGGSPAALLAQKFFRHKTIKGSFQIIYWMIVITQVTLLIYLYK</sequence>
<dbReference type="PROSITE" id="PS51857">
    <property type="entry name" value="CSD_2"/>
    <property type="match status" value="1"/>
</dbReference>
<dbReference type="InterPro" id="IPR002059">
    <property type="entry name" value="CSP_DNA-bd"/>
</dbReference>
<dbReference type="Pfam" id="PF00313">
    <property type="entry name" value="CSD"/>
    <property type="match status" value="1"/>
</dbReference>
<dbReference type="GO" id="GO:0005829">
    <property type="term" value="C:cytosol"/>
    <property type="evidence" value="ECO:0007669"/>
    <property type="project" value="UniProtKB-ARBA"/>
</dbReference>
<name>A0A6S6THY5_9BACT</name>
<dbReference type="PANTHER" id="PTHR11544">
    <property type="entry name" value="COLD SHOCK DOMAIN CONTAINING PROTEINS"/>
    <property type="match status" value="1"/>
</dbReference>
<dbReference type="PRINTS" id="PR00050">
    <property type="entry name" value="COLDSHOCK"/>
</dbReference>
<feature type="transmembrane region" description="Helical" evidence="1">
    <location>
        <begin position="71"/>
        <end position="89"/>
    </location>
</feature>
<dbReference type="SMART" id="SM00357">
    <property type="entry name" value="CSP"/>
    <property type="match status" value="1"/>
</dbReference>
<protein>
    <recommendedName>
        <fullName evidence="2">CSD domain-containing protein</fullName>
    </recommendedName>
</protein>
<gene>
    <name evidence="3" type="ORF">HELGO_WM42949</name>
</gene>
<dbReference type="Gene3D" id="2.40.50.140">
    <property type="entry name" value="Nucleic acid-binding proteins"/>
    <property type="match status" value="1"/>
</dbReference>
<dbReference type="InterPro" id="IPR050181">
    <property type="entry name" value="Cold_shock_domain"/>
</dbReference>
<dbReference type="SUPFAM" id="SSF50249">
    <property type="entry name" value="Nucleic acid-binding proteins"/>
    <property type="match status" value="1"/>
</dbReference>
<evidence type="ECO:0000256" key="1">
    <source>
        <dbReference type="SAM" id="Phobius"/>
    </source>
</evidence>
<dbReference type="AlphaFoldDB" id="A0A6S6THY5"/>
<feature type="domain" description="CSD" evidence="2">
    <location>
        <begin position="1"/>
        <end position="63"/>
    </location>
</feature>
<keyword evidence="1" id="KW-0472">Membrane</keyword>
<keyword evidence="1" id="KW-1133">Transmembrane helix</keyword>
<feature type="transmembrane region" description="Helical" evidence="1">
    <location>
        <begin position="95"/>
        <end position="113"/>
    </location>
</feature>
<proteinExistence type="predicted"/>
<feature type="transmembrane region" description="Helical" evidence="1">
    <location>
        <begin position="160"/>
        <end position="177"/>
    </location>
</feature>